<gene>
    <name evidence="2" type="ORF">JCM19275_2213</name>
</gene>
<accession>A0A090WGI7</accession>
<proteinExistence type="predicted"/>
<dbReference type="Proteomes" id="UP000029647">
    <property type="component" value="Unassembled WGS sequence"/>
</dbReference>
<comment type="caution">
    <text evidence="2">The sequence shown here is derived from an EMBL/GenBank/DDBJ whole genome shotgun (WGS) entry which is preliminary data.</text>
</comment>
<evidence type="ECO:0000313" key="3">
    <source>
        <dbReference type="Proteomes" id="UP000029647"/>
    </source>
</evidence>
<name>A0A090WGI7_NONUL</name>
<protein>
    <recommendedName>
        <fullName evidence="1">GAPS4 PD-(D/E)XK nuclease domain-containing protein</fullName>
    </recommendedName>
</protein>
<organism evidence="2 3">
    <name type="scientific">Nonlabens ulvanivorans</name>
    <name type="common">Persicivirga ulvanivorans</name>
    <dbReference type="NCBI Taxonomy" id="906888"/>
    <lineage>
        <taxon>Bacteria</taxon>
        <taxon>Pseudomonadati</taxon>
        <taxon>Bacteroidota</taxon>
        <taxon>Flavobacteriia</taxon>
        <taxon>Flavobacteriales</taxon>
        <taxon>Flavobacteriaceae</taxon>
        <taxon>Nonlabens</taxon>
    </lineage>
</organism>
<feature type="domain" description="GAPS4 PD-(D/E)XK nuclease" evidence="1">
    <location>
        <begin position="4"/>
        <end position="176"/>
    </location>
</feature>
<sequence>MNNMGELQARIGRWGGEERISKLFTEYLGYPNYRENITFNCDKVEEHAKLRPNKSSTHGIDGLVNTKSVLESQVLEIGYISVKTTSKAYPANPRSKFKAHFIDLATGLECFDMTEHKEDIEQNSRDVKKTRTIGILFWLSNHKDAVESDVLVELGKSQLESLSLDFDMILVVDNARLQFIYHCVATMEIMTSNNFEFVYIETSLNVSGNKNIGYGRKFPLEYFANDIIPMRYKAPDGKVYLKIDNRFKFSEEALTQVISFAKTLDRINSSEKIIISFEDYNSLDHDDVIAKVKSFFDDQEFSSKVEITDREFDFRNI</sequence>
<dbReference type="Pfam" id="PF26115">
    <property type="entry name" value="PDDEXK_GAPS4"/>
    <property type="match status" value="1"/>
</dbReference>
<evidence type="ECO:0000259" key="1">
    <source>
        <dbReference type="Pfam" id="PF26115"/>
    </source>
</evidence>
<evidence type="ECO:0000313" key="2">
    <source>
        <dbReference type="EMBL" id="GAL76081.1"/>
    </source>
</evidence>
<dbReference type="AlphaFoldDB" id="A0A090WGI7"/>
<dbReference type="InterPro" id="IPR058873">
    <property type="entry name" value="PDDEXK_GAPS4"/>
</dbReference>
<reference evidence="2 3" key="1">
    <citation type="journal article" date="2014" name="Genome Announc.">
        <title>Draft Genome Sequences of Marine Flavobacterium Nonlabens Strains NR17, NR24, NR27, NR32, NR33, and Ara13.</title>
        <authorList>
            <person name="Nakanishi M."/>
            <person name="Meirelles P."/>
            <person name="Suzuki R."/>
            <person name="Takatani N."/>
            <person name="Mino S."/>
            <person name="Suda W."/>
            <person name="Oshima K."/>
            <person name="Hattori M."/>
            <person name="Ohkuma M."/>
            <person name="Hosokawa M."/>
            <person name="Miyashita K."/>
            <person name="Thompson F.L."/>
            <person name="Niwa A."/>
            <person name="Sawabe T."/>
            <person name="Sawabe T."/>
        </authorList>
    </citation>
    <scope>NUCLEOTIDE SEQUENCE [LARGE SCALE GENOMIC DNA]</scope>
    <source>
        <strain evidence="3">JCM19275</strain>
    </source>
</reference>
<dbReference type="EMBL" id="BBNT01000008">
    <property type="protein sequence ID" value="GAL76081.1"/>
    <property type="molecule type" value="Genomic_DNA"/>
</dbReference>